<evidence type="ECO:0000256" key="1">
    <source>
        <dbReference type="ARBA" id="ARBA00001412"/>
    </source>
</evidence>
<comment type="cofactor">
    <cofactor evidence="2">
        <name>Ca(2+)</name>
        <dbReference type="ChEBI" id="CHEBI:29108"/>
    </cofactor>
</comment>
<evidence type="ECO:0000256" key="8">
    <source>
        <dbReference type="ARBA" id="ARBA00023295"/>
    </source>
</evidence>
<dbReference type="Gene3D" id="2.60.120.260">
    <property type="entry name" value="Galactose-binding domain-like"/>
    <property type="match status" value="1"/>
</dbReference>
<dbReference type="InterPro" id="IPR006104">
    <property type="entry name" value="Glyco_hydro_2_N"/>
</dbReference>
<evidence type="ECO:0000313" key="15">
    <source>
        <dbReference type="EMBL" id="ADY50906.1"/>
    </source>
</evidence>
<evidence type="ECO:0000259" key="14">
    <source>
        <dbReference type="Pfam" id="PF02929"/>
    </source>
</evidence>
<dbReference type="Pfam" id="PF02836">
    <property type="entry name" value="Glyco_hydro_2_C"/>
    <property type="match status" value="1"/>
</dbReference>
<dbReference type="eggNOG" id="COG3250">
    <property type="taxonomic scope" value="Bacteria"/>
</dbReference>
<dbReference type="Pfam" id="PF00703">
    <property type="entry name" value="Glyco_hydro_2"/>
    <property type="match status" value="1"/>
</dbReference>
<dbReference type="RefSeq" id="WP_013631409.1">
    <property type="nucleotide sequence ID" value="NC_015177.1"/>
</dbReference>
<dbReference type="PRINTS" id="PR00132">
    <property type="entry name" value="GLHYDRLASE2"/>
</dbReference>
<dbReference type="STRING" id="762903.Pedsa_0323"/>
<evidence type="ECO:0000256" key="7">
    <source>
        <dbReference type="ARBA" id="ARBA00022837"/>
    </source>
</evidence>
<comment type="catalytic activity">
    <reaction evidence="1">
        <text>Hydrolysis of terminal non-reducing beta-D-galactose residues in beta-D-galactosides.</text>
        <dbReference type="EC" id="3.2.1.23"/>
    </reaction>
</comment>
<dbReference type="SUPFAM" id="SSF74650">
    <property type="entry name" value="Galactose mutarotase-like"/>
    <property type="match status" value="1"/>
</dbReference>
<feature type="chain" id="PRO_5003258134" description="beta-galactosidase" evidence="10">
    <location>
        <begin position="24"/>
        <end position="924"/>
    </location>
</feature>
<keyword evidence="10" id="KW-0732">Signal</keyword>
<evidence type="ECO:0000313" key="16">
    <source>
        <dbReference type="Proteomes" id="UP000000310"/>
    </source>
</evidence>
<dbReference type="Proteomes" id="UP000000310">
    <property type="component" value="Chromosome"/>
</dbReference>
<dbReference type="InterPro" id="IPR006101">
    <property type="entry name" value="Glyco_hydro_2"/>
</dbReference>
<dbReference type="InterPro" id="IPR014718">
    <property type="entry name" value="GH-type_carb-bd"/>
</dbReference>
<keyword evidence="16" id="KW-1185">Reference proteome</keyword>
<dbReference type="GO" id="GO:0009341">
    <property type="term" value="C:beta-galactosidase complex"/>
    <property type="evidence" value="ECO:0007669"/>
    <property type="project" value="InterPro"/>
</dbReference>
<keyword evidence="6 15" id="KW-0378">Hydrolase</keyword>
<comment type="similarity">
    <text evidence="3">Belongs to the glycosyl hydrolase 2 family.</text>
</comment>
<dbReference type="HOGENOM" id="CLU_007798_0_0_10"/>
<proteinExistence type="inferred from homology"/>
<evidence type="ECO:0000256" key="2">
    <source>
        <dbReference type="ARBA" id="ARBA00001913"/>
    </source>
</evidence>
<dbReference type="OrthoDB" id="9801077at2"/>
<reference evidence="16" key="2">
    <citation type="submission" date="2011-02" db="EMBL/GenBank/DDBJ databases">
        <title>The complete genome of Pedobacter saltans DSM 12145.</title>
        <authorList>
            <consortium name="US DOE Joint Genome Institute (JGI-PGF)"/>
            <person name="Lucas S."/>
            <person name="Copeland A."/>
            <person name="Lapidus A."/>
            <person name="Bruce D."/>
            <person name="Goodwin L."/>
            <person name="Pitluck S."/>
            <person name="Kyrpides N."/>
            <person name="Mavromatis K."/>
            <person name="Pagani I."/>
            <person name="Ivanova N."/>
            <person name="Ovchinnikova G."/>
            <person name="Lu M."/>
            <person name="Detter J.C."/>
            <person name="Han C."/>
            <person name="Land M."/>
            <person name="Hauser L."/>
            <person name="Markowitz V."/>
            <person name="Cheng J.-F."/>
            <person name="Hugenholtz P."/>
            <person name="Woyke T."/>
            <person name="Wu D."/>
            <person name="Tindall B."/>
            <person name="Pomrenke H.G."/>
            <person name="Brambilla E."/>
            <person name="Klenk H.-P."/>
            <person name="Eisen J.A."/>
        </authorList>
    </citation>
    <scope>NUCLEOTIDE SEQUENCE [LARGE SCALE GENOMIC DNA]</scope>
    <source>
        <strain evidence="16">ATCC 51119 / DSM 12145 / JCM 21818 / LMG 10337 / NBRC 100064 / NCIMB 13643</strain>
    </source>
</reference>
<evidence type="ECO:0000259" key="12">
    <source>
        <dbReference type="Pfam" id="PF02836"/>
    </source>
</evidence>
<dbReference type="PANTHER" id="PTHR46323">
    <property type="entry name" value="BETA-GALACTOSIDASE"/>
    <property type="match status" value="1"/>
</dbReference>
<dbReference type="KEGG" id="psn:Pedsa_0323"/>
<reference evidence="15 16" key="1">
    <citation type="journal article" date="2011" name="Stand. Genomic Sci.">
        <title>Complete genome sequence of the gliding, heparinolytic Pedobacter saltans type strain (113).</title>
        <authorList>
            <person name="Liolios K."/>
            <person name="Sikorski J."/>
            <person name="Lu M."/>
            <person name="Nolan M."/>
            <person name="Lapidus A."/>
            <person name="Lucas S."/>
            <person name="Hammon N."/>
            <person name="Deshpande S."/>
            <person name="Cheng J.F."/>
            <person name="Tapia R."/>
            <person name="Han C."/>
            <person name="Goodwin L."/>
            <person name="Pitluck S."/>
            <person name="Huntemann M."/>
            <person name="Ivanova N."/>
            <person name="Pagani I."/>
            <person name="Mavromatis K."/>
            <person name="Ovchinikova G."/>
            <person name="Pati A."/>
            <person name="Chen A."/>
            <person name="Palaniappan K."/>
            <person name="Land M."/>
            <person name="Hauser L."/>
            <person name="Brambilla E.M."/>
            <person name="Kotsyurbenko O."/>
            <person name="Rohde M."/>
            <person name="Tindall B.J."/>
            <person name="Abt B."/>
            <person name="Goker M."/>
            <person name="Detter J.C."/>
            <person name="Woyke T."/>
            <person name="Bristow J."/>
            <person name="Eisen J.A."/>
            <person name="Markowitz V."/>
            <person name="Hugenholtz P."/>
            <person name="Klenk H.P."/>
            <person name="Kyrpides N.C."/>
        </authorList>
    </citation>
    <scope>NUCLEOTIDE SEQUENCE [LARGE SCALE GENOMIC DNA]</scope>
    <source>
        <strain evidence="16">ATCC 51119 / DSM 12145 / JCM 21818 / LMG 10337 / NBRC 100064 / NCIMB 13643</strain>
    </source>
</reference>
<feature type="domain" description="Beta galactosidase small chain/" evidence="14">
    <location>
        <begin position="716"/>
        <end position="843"/>
    </location>
</feature>
<dbReference type="GO" id="GO:0005990">
    <property type="term" value="P:lactose catabolic process"/>
    <property type="evidence" value="ECO:0007669"/>
    <property type="project" value="TreeGrafter"/>
</dbReference>
<feature type="domain" description="Glycoside hydrolase family 2 immunoglobulin-like beta-sandwich" evidence="11">
    <location>
        <begin position="202"/>
        <end position="287"/>
    </location>
</feature>
<feature type="signal peptide" evidence="10">
    <location>
        <begin position="1"/>
        <end position="23"/>
    </location>
</feature>
<evidence type="ECO:0000256" key="3">
    <source>
        <dbReference type="ARBA" id="ARBA00007401"/>
    </source>
</evidence>
<dbReference type="Pfam" id="PF02837">
    <property type="entry name" value="Glyco_hydro_2_N"/>
    <property type="match status" value="1"/>
</dbReference>
<organism evidence="15 16">
    <name type="scientific">Pseudopedobacter saltans (strain ATCC 51119 / DSM 12145 / JCM 21818 / CCUG 39354 / LMG 10337 / NBRC 100064 / NCIMB 13643)</name>
    <name type="common">Pedobacter saltans</name>
    <dbReference type="NCBI Taxonomy" id="762903"/>
    <lineage>
        <taxon>Bacteria</taxon>
        <taxon>Pseudomonadati</taxon>
        <taxon>Bacteroidota</taxon>
        <taxon>Sphingobacteriia</taxon>
        <taxon>Sphingobacteriales</taxon>
        <taxon>Sphingobacteriaceae</taxon>
        <taxon>Pseudopedobacter</taxon>
    </lineage>
</organism>
<feature type="domain" description="Glycoside hydrolase family 2 catalytic" evidence="12">
    <location>
        <begin position="289"/>
        <end position="414"/>
    </location>
</feature>
<dbReference type="Pfam" id="PF02929">
    <property type="entry name" value="Bgal_small_N"/>
    <property type="match status" value="1"/>
</dbReference>
<dbReference type="GO" id="GO:0004565">
    <property type="term" value="F:beta-galactosidase activity"/>
    <property type="evidence" value="ECO:0007669"/>
    <property type="project" value="UniProtKB-EC"/>
</dbReference>
<dbReference type="EC" id="3.2.1.23" evidence="5"/>
<protein>
    <recommendedName>
        <fullName evidence="5">beta-galactosidase</fullName>
        <ecNumber evidence="5">3.2.1.23</ecNumber>
    </recommendedName>
    <alternativeName>
        <fullName evidence="9">Lactase</fullName>
    </alternativeName>
</protein>
<dbReference type="SUPFAM" id="SSF51445">
    <property type="entry name" value="(Trans)glycosidases"/>
    <property type="match status" value="1"/>
</dbReference>
<dbReference type="SUPFAM" id="SSF49785">
    <property type="entry name" value="Galactose-binding domain-like"/>
    <property type="match status" value="1"/>
</dbReference>
<keyword evidence="7" id="KW-0106">Calcium</keyword>
<evidence type="ECO:0000256" key="10">
    <source>
        <dbReference type="SAM" id="SignalP"/>
    </source>
</evidence>
<dbReference type="InterPro" id="IPR050347">
    <property type="entry name" value="Bact_Beta-galactosidase"/>
</dbReference>
<evidence type="ECO:0000256" key="4">
    <source>
        <dbReference type="ARBA" id="ARBA00011245"/>
    </source>
</evidence>
<dbReference type="GO" id="GO:0030246">
    <property type="term" value="F:carbohydrate binding"/>
    <property type="evidence" value="ECO:0007669"/>
    <property type="project" value="InterPro"/>
</dbReference>
<dbReference type="InterPro" id="IPR011013">
    <property type="entry name" value="Gal_mutarotase_sf_dom"/>
</dbReference>
<comment type="subunit">
    <text evidence="4">Monomer.</text>
</comment>
<evidence type="ECO:0000259" key="13">
    <source>
        <dbReference type="Pfam" id="PF02837"/>
    </source>
</evidence>
<dbReference type="Gene3D" id="2.60.40.10">
    <property type="entry name" value="Immunoglobulins"/>
    <property type="match status" value="1"/>
</dbReference>
<name>F0S4E9_PSESL</name>
<dbReference type="InterPro" id="IPR006103">
    <property type="entry name" value="Glyco_hydro_2_cat"/>
</dbReference>
<evidence type="ECO:0000256" key="9">
    <source>
        <dbReference type="ARBA" id="ARBA00032230"/>
    </source>
</evidence>
<evidence type="ECO:0000256" key="5">
    <source>
        <dbReference type="ARBA" id="ARBA00012756"/>
    </source>
</evidence>
<evidence type="ECO:0000259" key="11">
    <source>
        <dbReference type="Pfam" id="PF00703"/>
    </source>
</evidence>
<keyword evidence="8" id="KW-0326">Glycosidase</keyword>
<dbReference type="InterPro" id="IPR036156">
    <property type="entry name" value="Beta-gal/glucu_dom_sf"/>
</dbReference>
<dbReference type="SUPFAM" id="SSF49303">
    <property type="entry name" value="beta-Galactosidase/glucuronidase domain"/>
    <property type="match status" value="1"/>
</dbReference>
<dbReference type="Gene3D" id="3.20.20.80">
    <property type="entry name" value="Glycosidases"/>
    <property type="match status" value="1"/>
</dbReference>
<dbReference type="InterPro" id="IPR013783">
    <property type="entry name" value="Ig-like_fold"/>
</dbReference>
<dbReference type="EMBL" id="CP002545">
    <property type="protein sequence ID" value="ADY50906.1"/>
    <property type="molecule type" value="Genomic_DNA"/>
</dbReference>
<dbReference type="AlphaFoldDB" id="F0S4E9"/>
<feature type="domain" description="Glycosyl hydrolases family 2 sugar binding" evidence="13">
    <location>
        <begin position="57"/>
        <end position="187"/>
    </location>
</feature>
<dbReference type="PANTHER" id="PTHR46323:SF2">
    <property type="entry name" value="BETA-GALACTOSIDASE"/>
    <property type="match status" value="1"/>
</dbReference>
<dbReference type="InterPro" id="IPR006102">
    <property type="entry name" value="Ig-like_GH2"/>
</dbReference>
<dbReference type="InterPro" id="IPR008979">
    <property type="entry name" value="Galactose-bd-like_sf"/>
</dbReference>
<sequence length="924" mass="105426">MKLNAKIALSLLFLGTTGLQVSAQTTETQYLSGKGKDDGVLWDFFVTEGMNAGNWTQIPVPSNWELKGFGKYNYGFNKEANKGKEEGLYKYKFKVADDWKDKIVNIVFEGSMTDTEVKINGKLAGEIHQGSFYVFKYDISKLIKFGEENLLEVKVAKHSANKSVNAAEREGDFWIFGGIFRPVYLEGLPQNHIERVSLDAKADGSFRSKILTEGDADEVAVQLFDAQGKKFGKRLKTKLSGKENWLNTSFANPKLWSAEFPNLYKAQFTLLKNGKVQHQLEQKFGFRTVEVKERDGVYINGVKIKFKGVNRHSFHPESGRTTSKEISIGDVKLMKEMNMNAVRMAHYPPDNHFLAVCDSLGLYVMNELGGWHGHYDTPTGSKLLKEMMVVSENNPSIIFWANGNEGGHNAELDHIFFEQDIQKRPLIYPWAVYGGFETTHYREYNYGIGTYDHGHNIVMPTEFLHGMFDGGHGAGLEDYWKAMLANPLAAGGFLWDFQDQGVVRTDKNGIIDTDGNHGPDGIVGPYYEKEGSFFTIKEVWSPIFFEKREMTKGFDGSFHIENRYSFTNTNQCTFSYELKKLGNYNEVKESKKGSITAPNIKAGDKGVLKANLPQGWTDFDVLYITAKDVNQQELFTWSFPISLPNKVAKSLIKEDGQQNIAIQETANSFVVKANGITYQINKTTGLLEQVQNAKGVIPFKNGPVLQEAVNNYKNFKLSREEGKVVIASTFDRKESYNTLRWEILPSGQLKMHVQYFPEAYFTRFVGVNFDFPEDQIKGVEYMGMGPYRVWKNRMKGNQFGVWKKDYNDTATGEIPFRYPEFKGYHSNMYWTKFIGKDQSFKVFTDREDVFLRLYTPKEQKDTDWKNMEPTFPKGDISFMNGISGIGTKTQKPETTGPMGMKHVYYDFEKEPIRALHMVLYFDFM</sequence>
<gene>
    <name evidence="15" type="ordered locus">Pedsa_0323</name>
</gene>
<dbReference type="InterPro" id="IPR017853">
    <property type="entry name" value="GH"/>
</dbReference>
<evidence type="ECO:0000256" key="6">
    <source>
        <dbReference type="ARBA" id="ARBA00022801"/>
    </source>
</evidence>
<accession>F0S4E9</accession>
<dbReference type="InterPro" id="IPR004199">
    <property type="entry name" value="B-gal_small/dom_5"/>
</dbReference>
<dbReference type="Gene3D" id="2.70.98.10">
    <property type="match status" value="1"/>
</dbReference>